<protein>
    <submittedName>
        <fullName evidence="2">Uncharacterized protein</fullName>
    </submittedName>
</protein>
<sequence length="94" mass="9903">MRAVRVEAIEQFRKKVDETVAGDNIGLLFSSLQRSELSPGAVLTSAVRPDRETGNGNPRSSSRGQRAAAGSGTRGMSGEWKVLSSSRASAAPTQ</sequence>
<evidence type="ECO:0000256" key="1">
    <source>
        <dbReference type="SAM" id="MobiDB-lite"/>
    </source>
</evidence>
<accession>A0A7I7SWT5</accession>
<dbReference type="SUPFAM" id="SSF50447">
    <property type="entry name" value="Translation proteins"/>
    <property type="match status" value="1"/>
</dbReference>
<organism evidence="2 3">
    <name type="scientific">Mycolicibacterium sarraceniae</name>
    <dbReference type="NCBI Taxonomy" id="1534348"/>
    <lineage>
        <taxon>Bacteria</taxon>
        <taxon>Bacillati</taxon>
        <taxon>Actinomycetota</taxon>
        <taxon>Actinomycetes</taxon>
        <taxon>Mycobacteriales</taxon>
        <taxon>Mycobacteriaceae</taxon>
        <taxon>Mycolicibacterium</taxon>
    </lineage>
</organism>
<evidence type="ECO:0000313" key="3">
    <source>
        <dbReference type="Proteomes" id="UP000466445"/>
    </source>
</evidence>
<keyword evidence="3" id="KW-1185">Reference proteome</keyword>
<feature type="region of interest" description="Disordered" evidence="1">
    <location>
        <begin position="39"/>
        <end position="94"/>
    </location>
</feature>
<dbReference type="KEGG" id="msar:MSAR_34020"/>
<name>A0A7I7SWT5_9MYCO</name>
<dbReference type="Gene3D" id="2.40.30.10">
    <property type="entry name" value="Translation factors"/>
    <property type="match status" value="1"/>
</dbReference>
<feature type="compositionally biased region" description="Polar residues" evidence="1">
    <location>
        <begin position="83"/>
        <end position="94"/>
    </location>
</feature>
<evidence type="ECO:0000313" key="2">
    <source>
        <dbReference type="EMBL" id="BBY60266.1"/>
    </source>
</evidence>
<dbReference type="AlphaFoldDB" id="A0A7I7SWT5"/>
<feature type="compositionally biased region" description="Low complexity" evidence="1">
    <location>
        <begin position="59"/>
        <end position="71"/>
    </location>
</feature>
<dbReference type="EMBL" id="AP022595">
    <property type="protein sequence ID" value="BBY60266.1"/>
    <property type="molecule type" value="Genomic_DNA"/>
</dbReference>
<proteinExistence type="predicted"/>
<dbReference type="InterPro" id="IPR009000">
    <property type="entry name" value="Transl_B-barrel_sf"/>
</dbReference>
<gene>
    <name evidence="2" type="ORF">MSAR_34020</name>
</gene>
<dbReference type="Proteomes" id="UP000466445">
    <property type="component" value="Chromosome"/>
</dbReference>
<reference evidence="2 3" key="1">
    <citation type="journal article" date="2019" name="Emerg. Microbes Infect.">
        <title>Comprehensive subspecies identification of 175 nontuberculous mycobacteria species based on 7547 genomic profiles.</title>
        <authorList>
            <person name="Matsumoto Y."/>
            <person name="Kinjo T."/>
            <person name="Motooka D."/>
            <person name="Nabeya D."/>
            <person name="Jung N."/>
            <person name="Uechi K."/>
            <person name="Horii T."/>
            <person name="Iida T."/>
            <person name="Fujita J."/>
            <person name="Nakamura S."/>
        </authorList>
    </citation>
    <scope>NUCLEOTIDE SEQUENCE [LARGE SCALE GENOMIC DNA]</scope>
    <source>
        <strain evidence="2 3">JCM 30395</strain>
    </source>
</reference>